<evidence type="ECO:0000259" key="1">
    <source>
        <dbReference type="Pfam" id="PF01593"/>
    </source>
</evidence>
<proteinExistence type="predicted"/>
<dbReference type="InterPro" id="IPR036188">
    <property type="entry name" value="FAD/NAD-bd_sf"/>
</dbReference>
<dbReference type="AlphaFoldDB" id="A0A1X7ACB3"/>
<evidence type="ECO:0000313" key="3">
    <source>
        <dbReference type="Proteomes" id="UP000193778"/>
    </source>
</evidence>
<dbReference type="RefSeq" id="WP_234995315.1">
    <property type="nucleotide sequence ID" value="NZ_FWFP01000017.1"/>
</dbReference>
<gene>
    <name evidence="2" type="ORF">RUM8411_04310</name>
</gene>
<dbReference type="NCBIfam" id="NF005548">
    <property type="entry name" value="PRK07208.1-4"/>
    <property type="match status" value="1"/>
</dbReference>
<dbReference type="NCBIfam" id="NF005547">
    <property type="entry name" value="PRK07208.1-3"/>
    <property type="match status" value="1"/>
</dbReference>
<dbReference type="PANTHER" id="PTHR21197:SF0">
    <property type="entry name" value="UDP-GALACTOPYRANOSE MUTASE"/>
    <property type="match status" value="1"/>
</dbReference>
<accession>A0A1X7ACB3</accession>
<reference evidence="3" key="1">
    <citation type="submission" date="2017-03" db="EMBL/GenBank/DDBJ databases">
        <authorList>
            <person name="Rodrigo-Torres L."/>
            <person name="Arahal R.D."/>
            <person name="Lucena T."/>
        </authorList>
    </citation>
    <scope>NUCLEOTIDE SEQUENCE [LARGE SCALE GENOMIC DNA]</scope>
    <source>
        <strain evidence="3">CECT 8411</strain>
    </source>
</reference>
<dbReference type="Pfam" id="PF01593">
    <property type="entry name" value="Amino_oxidase"/>
    <property type="match status" value="1"/>
</dbReference>
<dbReference type="InterPro" id="IPR002937">
    <property type="entry name" value="Amino_oxidase"/>
</dbReference>
<feature type="domain" description="Amine oxidase" evidence="1">
    <location>
        <begin position="16"/>
        <end position="384"/>
    </location>
</feature>
<dbReference type="NCBIfam" id="NF005545">
    <property type="entry name" value="PRK07208.1-1"/>
    <property type="match status" value="1"/>
</dbReference>
<dbReference type="PRINTS" id="PR00419">
    <property type="entry name" value="ADXRDTASE"/>
</dbReference>
<dbReference type="PANTHER" id="PTHR21197">
    <property type="entry name" value="UDP-GALACTOPYRANOSE MUTASE"/>
    <property type="match status" value="1"/>
</dbReference>
<keyword evidence="3" id="KW-1185">Reference proteome</keyword>
<dbReference type="Proteomes" id="UP000193778">
    <property type="component" value="Unassembled WGS sequence"/>
</dbReference>
<organism evidence="2 3">
    <name type="scientific">Ruegeria meonggei</name>
    <dbReference type="NCBI Taxonomy" id="1446476"/>
    <lineage>
        <taxon>Bacteria</taxon>
        <taxon>Pseudomonadati</taxon>
        <taxon>Pseudomonadota</taxon>
        <taxon>Alphaproteobacteria</taxon>
        <taxon>Rhodobacterales</taxon>
        <taxon>Roseobacteraceae</taxon>
        <taxon>Ruegeria</taxon>
    </lineage>
</organism>
<evidence type="ECO:0000313" key="2">
    <source>
        <dbReference type="EMBL" id="SLN75994.1"/>
    </source>
</evidence>
<dbReference type="GO" id="GO:0050660">
    <property type="term" value="F:flavin adenine dinucleotide binding"/>
    <property type="evidence" value="ECO:0007669"/>
    <property type="project" value="TreeGrafter"/>
</dbReference>
<dbReference type="SUPFAM" id="SSF51971">
    <property type="entry name" value="Nucleotide-binding domain"/>
    <property type="match status" value="1"/>
</dbReference>
<dbReference type="Gene3D" id="3.50.50.60">
    <property type="entry name" value="FAD/NAD(P)-binding domain"/>
    <property type="match status" value="1"/>
</dbReference>
<name>A0A1X7ACB3_9RHOB</name>
<protein>
    <recommendedName>
        <fullName evidence="1">Amine oxidase domain-containing protein</fullName>
    </recommendedName>
</protein>
<dbReference type="GO" id="GO:0005829">
    <property type="term" value="C:cytosol"/>
    <property type="evidence" value="ECO:0007669"/>
    <property type="project" value="TreeGrafter"/>
</dbReference>
<dbReference type="GO" id="GO:0008767">
    <property type="term" value="F:UDP-galactopyranose mutase activity"/>
    <property type="evidence" value="ECO:0007669"/>
    <property type="project" value="TreeGrafter"/>
</dbReference>
<sequence>MKKDIVPVVIIGGGPAGLTAAYELQKLSDTHVPQVYEASDMVGGISRTETHKGYRFDIGGHRFFTKVGEVEDMWHEVMGDDFITVQRMSRIFYRGDFYDYPLRIFNALGNIGPYETYKIIGSFIKWKLRPRQQEETFEDWVVNRFGGRLYMHFFYSYTKKVWGISPSEIRADWAAQRIKNLSLPKAVWNAISGANDTASLIEEFQYPRLGPGMMWEKTRNQITEKGGTVQMQSEVVKVNREGNRITSIDVRQWDKESGANEKTERVEGEHFINSMAIRDLIHAFDPPPPAEVVAAADRLKYRDFLIVTLVLDHPDPFPDNWIYIHSPMVKVGRIQNFRAWSKEMLPDQNTASIGMEYFCQKDDGLWSSSDEDLRKLASEELEKLNLAKAKDVVDCAIIRQPKAYPVYDSEYKEALDTISDWLKTLENFQTVGRNGLHRYNNQDHSMLSAMYAARNIMGADLDVWDVNVDRSYHEEFEAEPKKKLFKSVLGNRAAL</sequence>
<dbReference type="GO" id="GO:0016491">
    <property type="term" value="F:oxidoreductase activity"/>
    <property type="evidence" value="ECO:0007669"/>
    <property type="project" value="InterPro"/>
</dbReference>
<dbReference type="EMBL" id="FWFP01000017">
    <property type="protein sequence ID" value="SLN75994.1"/>
    <property type="molecule type" value="Genomic_DNA"/>
</dbReference>